<protein>
    <recommendedName>
        <fullName evidence="7">Patatin</fullName>
        <ecNumber evidence="7">3.1.1.-</ecNumber>
    </recommendedName>
</protein>
<evidence type="ECO:0000313" key="11">
    <source>
        <dbReference type="Proteomes" id="UP000583929"/>
    </source>
</evidence>
<sequence length="1616" mass="178010">MATVTRQPPKHGQMVTILSVDGGGIRGIIPGVLIEYLESQLQELDGKDARIADYFDMISGTSTGGLITAMLTAPNQHNRPLYAANEIVPFYLEHCPKIFPQLNGIFGILDPVRGVAIGPKYNGRYLHDTVRKILGTTRLHETLTNVVIPAFDIKKLQPVIFSTHMAKTVTSLDAHLADICIGTSAAPTYLPSHYFTNQDKDGKTAEFDLIDGGMAANNPSLIAFSEITKEITKANPDYGTVKPLEMSRFLMITLGTGSNKTEQKYNARMSAQWGTVSWIFFNGSTPIIDVFSEASADMVDYHNSVLFHASDSQHNYLRIDDDTLKGTLASVDIATKENLENLVKTGKELLEKPVVRMSMATGLYEPVPGAGTNANSLKSPTIVVHRSLSPSTQPNPLSGVVNGDDVDDENEDEDEEILDAEDDILVDNAFDDSNDVSPPLQINSNLISDDDSDYYVARYHGGDGGGEDPPCLTRIPSDCGGGGGGEFSLDASEDENEIFDVSAKRKRGCNVLNKLEDPRKKSSVPLPLLCDVRAGKIVGVESGSFSRLIGREIRIHVPGHYGSWEKVPRMYHDAVFNRVRYKSLADFDDVVAHPPSDLNLEDWLPLCNFFTSLDTPDAGLVKEIEVRILTEVLGERRGINRGVGRKIRGQSSSRRTQPTPNQDMPMDPSVERQLEKLIRTILWMSQRLGPDVRLPTEDELFAMSMPPTQRSNFKRLEVDLFHLHSPELLNLIKRSRVLFHLSASKLYATDTANAAYSTIATTIIADATTIIANVAITFDAKHTEGGTNSQAAHTTDGAALHATDATAQILTPKTLHPKFGNYVTVLSIDGGGIRGMIPGVILAHLEAELQRIDGEHARIADYFDVISGTSTGGLITAMLTAPNKENRPMYDAKEIVPFYHEHCPKIFPQPRTLLGWAMDTVKDLTGPKYDGKYLHQLLKKLLGTTRVDPKPIWTVDDHKVMDAHLSDICIGTSAAPTYLPAHHFTNTDENGKSERFDLIDGGVCANNPSLVAISEVTKIILKKDPNYTTFASENFRFLLVSVGTGSNRGEKKYDAKSCAKWGPLSWIAHQGSTPITDVFMEASSDMVDYHNTLVFEAFRSQDEVLRIEDDTLHGDLASVDKATPENLRNLEELGKKLLKKPVSRLNLRTGTREPVPNAGTNEEGIRRFAEELSKEKKLRLSNANYYEIDERLQEKNDIKINLESIAFIDGGGIRGMIPAVILANLESHLQELDGKDARLADYFDVITGASTGGLIATMLTAPNENRRPLYAAKDIIEFYHHHSPKIFPQSTSYFRSAVNLMMDLLSPKYDGVYLHKLLKELLGQKRLNDTLTNLVVPAFDIKKLEPIIFSTYSARSDKGLDAHLSDICIGTSAAPTYLPAYYFTNNDENGKPREFNLVDGGLAANNPTLVAISEITQEIMKNNPDFNKINVRDFRFLVLSVGTGNNKTEKKYNAKSVAEWGPLSWIYFNGTAPIVDFFMEASGDMVDYHTAVVFQAFAGSRDHFLRIEDETLKGDMNSVDIATPKNLKDLENKGKALLQKPVSCKSLATGLRQPIENGGTNDESLKLFAKSLSDEKKLRRINYAKAMAAATSTTSATVVTVTETTTVTATLSTTTT</sequence>
<comment type="caution">
    <text evidence="10">The sequence shown here is derived from an EMBL/GenBank/DDBJ whole genome shotgun (WGS) entry which is preliminary data.</text>
</comment>
<comment type="function">
    <text evidence="7">Lipolytic acyl hydrolase (LAH).</text>
</comment>
<feature type="active site" description="Proton acceptor" evidence="6">
    <location>
        <position position="1399"/>
    </location>
</feature>
<feature type="domain" description="PNPLA" evidence="9">
    <location>
        <begin position="826"/>
        <end position="1013"/>
    </location>
</feature>
<feature type="compositionally biased region" description="Polar residues" evidence="8">
    <location>
        <begin position="649"/>
        <end position="662"/>
    </location>
</feature>
<evidence type="ECO:0000313" key="10">
    <source>
        <dbReference type="EMBL" id="KAF4401889.1"/>
    </source>
</evidence>
<dbReference type="FunFam" id="3.40.1090.10:FF:000005">
    <property type="entry name" value="Patatin"/>
    <property type="match status" value="2"/>
</dbReference>
<proteinExistence type="inferred from homology"/>
<feature type="domain" description="PNPLA" evidence="9">
    <location>
        <begin position="18"/>
        <end position="224"/>
    </location>
</feature>
<dbReference type="Gene3D" id="3.40.1090.10">
    <property type="entry name" value="Cytosolic phospholipase A2 catalytic domain"/>
    <property type="match status" value="3"/>
</dbReference>
<feature type="short sequence motif" description="GXSXG" evidence="6">
    <location>
        <begin position="1248"/>
        <end position="1252"/>
    </location>
</feature>
<evidence type="ECO:0000256" key="1">
    <source>
        <dbReference type="ARBA" id="ARBA00010240"/>
    </source>
</evidence>
<comment type="similarity">
    <text evidence="1 7">Belongs to the patatin family.</text>
</comment>
<dbReference type="GO" id="GO:0006952">
    <property type="term" value="P:defense response"/>
    <property type="evidence" value="ECO:0007669"/>
    <property type="project" value="UniProtKB-KW"/>
</dbReference>
<feature type="active site" description="Nucleophile" evidence="6">
    <location>
        <position position="1250"/>
    </location>
</feature>
<feature type="active site" description="Nucleophile" evidence="6">
    <location>
        <position position="870"/>
    </location>
</feature>
<keyword evidence="3" id="KW-0611">Plant defense</keyword>
<dbReference type="PANTHER" id="PTHR32176:SF92">
    <property type="entry name" value="XYLOSE ISOMERASE"/>
    <property type="match status" value="1"/>
</dbReference>
<reference evidence="10 11" key="1">
    <citation type="journal article" date="2020" name="bioRxiv">
        <title>Sequence and annotation of 42 cannabis genomes reveals extensive copy number variation in cannabinoid synthesis and pathogen resistance genes.</title>
        <authorList>
            <person name="Mckernan K.J."/>
            <person name="Helbert Y."/>
            <person name="Kane L.T."/>
            <person name="Ebling H."/>
            <person name="Zhang L."/>
            <person name="Liu B."/>
            <person name="Eaton Z."/>
            <person name="Mclaughlin S."/>
            <person name="Kingan S."/>
            <person name="Baybayan P."/>
            <person name="Concepcion G."/>
            <person name="Jordan M."/>
            <person name="Riva A."/>
            <person name="Barbazuk W."/>
            <person name="Harkins T."/>
        </authorList>
    </citation>
    <scope>NUCLEOTIDE SEQUENCE [LARGE SCALE GENOMIC DNA]</scope>
    <source>
        <strain evidence="11">cv. Jamaican Lion 4</strain>
        <tissue evidence="10">Leaf</tissue>
    </source>
</reference>
<organism evidence="10 11">
    <name type="scientific">Cannabis sativa</name>
    <name type="common">Hemp</name>
    <name type="synonym">Marijuana</name>
    <dbReference type="NCBI Taxonomy" id="3483"/>
    <lineage>
        <taxon>Eukaryota</taxon>
        <taxon>Viridiplantae</taxon>
        <taxon>Streptophyta</taxon>
        <taxon>Embryophyta</taxon>
        <taxon>Tracheophyta</taxon>
        <taxon>Spermatophyta</taxon>
        <taxon>Magnoliopsida</taxon>
        <taxon>eudicotyledons</taxon>
        <taxon>Gunneridae</taxon>
        <taxon>Pentapetalae</taxon>
        <taxon>rosids</taxon>
        <taxon>fabids</taxon>
        <taxon>Rosales</taxon>
        <taxon>Cannabaceae</taxon>
        <taxon>Cannabis</taxon>
    </lineage>
</organism>
<keyword evidence="4 6" id="KW-0442">Lipid degradation</keyword>
<comment type="domain">
    <text evidence="7">The nitrogen atoms of the two glycine residues in the GGXR motif define the oxyanion hole, and stabilize the oxyanion that forms during the nucleophilic attack by the catalytic serine during substrate cleavage.</text>
</comment>
<feature type="short sequence motif" description="GXGXXG" evidence="6">
    <location>
        <begin position="22"/>
        <end position="27"/>
    </location>
</feature>
<evidence type="ECO:0000256" key="5">
    <source>
        <dbReference type="ARBA" id="ARBA00023098"/>
    </source>
</evidence>
<dbReference type="SUPFAM" id="SSF52151">
    <property type="entry name" value="FabD/lysophospholipase-like"/>
    <property type="match status" value="3"/>
</dbReference>
<evidence type="ECO:0000256" key="6">
    <source>
        <dbReference type="PROSITE-ProRule" id="PRU01161"/>
    </source>
</evidence>
<dbReference type="PROSITE" id="PS51635">
    <property type="entry name" value="PNPLA"/>
    <property type="match status" value="3"/>
</dbReference>
<evidence type="ECO:0000256" key="3">
    <source>
        <dbReference type="ARBA" id="ARBA00022821"/>
    </source>
</evidence>
<feature type="domain" description="PNPLA" evidence="9">
    <location>
        <begin position="1206"/>
        <end position="1412"/>
    </location>
</feature>
<dbReference type="Proteomes" id="UP000583929">
    <property type="component" value="Unassembled WGS sequence"/>
</dbReference>
<feature type="region of interest" description="Disordered" evidence="8">
    <location>
        <begin position="388"/>
        <end position="409"/>
    </location>
</feature>
<accession>A0A7J6I4D6</accession>
<evidence type="ECO:0000259" key="9">
    <source>
        <dbReference type="PROSITE" id="PS51635"/>
    </source>
</evidence>
<keyword evidence="11" id="KW-1185">Reference proteome</keyword>
<dbReference type="CDD" id="cd07214">
    <property type="entry name" value="Pat17_isozyme_like"/>
    <property type="match status" value="2"/>
</dbReference>
<feature type="short sequence motif" description="GXSXG" evidence="6">
    <location>
        <begin position="868"/>
        <end position="872"/>
    </location>
</feature>
<dbReference type="EMBL" id="JAATIQ010000009">
    <property type="protein sequence ID" value="KAF4401889.1"/>
    <property type="molecule type" value="Genomic_DNA"/>
</dbReference>
<feature type="short sequence motif" description="DGA/G" evidence="6">
    <location>
        <begin position="1000"/>
        <end position="1002"/>
    </location>
</feature>
<dbReference type="InterPro" id="IPR002641">
    <property type="entry name" value="PNPLA_dom"/>
</dbReference>
<dbReference type="InterPro" id="IPR016035">
    <property type="entry name" value="Acyl_Trfase/lysoPLipase"/>
</dbReference>
<feature type="active site" description="Nucleophile" evidence="6">
    <location>
        <position position="62"/>
    </location>
</feature>
<keyword evidence="5 6" id="KW-0443">Lipid metabolism</keyword>
<feature type="region of interest" description="Disordered" evidence="8">
    <location>
        <begin position="643"/>
        <end position="667"/>
    </location>
</feature>
<evidence type="ECO:0000256" key="7">
    <source>
        <dbReference type="RuleBase" id="RU361262"/>
    </source>
</evidence>
<feature type="short sequence motif" description="GXGXXG" evidence="6">
    <location>
        <begin position="1210"/>
        <end position="1215"/>
    </location>
</feature>
<feature type="short sequence motif" description="DGA/G" evidence="6">
    <location>
        <begin position="211"/>
        <end position="213"/>
    </location>
</feature>
<gene>
    <name evidence="10" type="ORF">G4B88_017401</name>
</gene>
<keyword evidence="2 6" id="KW-0378">Hydrolase</keyword>
<feature type="short sequence motif" description="GXGXXG" evidence="6">
    <location>
        <begin position="830"/>
        <end position="835"/>
    </location>
</feature>
<feature type="active site" description="Proton acceptor" evidence="6">
    <location>
        <position position="211"/>
    </location>
</feature>
<dbReference type="PANTHER" id="PTHR32176">
    <property type="entry name" value="XYLOSE ISOMERASE"/>
    <property type="match status" value="1"/>
</dbReference>
<dbReference type="GO" id="GO:0004620">
    <property type="term" value="F:phospholipase activity"/>
    <property type="evidence" value="ECO:0007669"/>
    <property type="project" value="TreeGrafter"/>
</dbReference>
<evidence type="ECO:0000256" key="2">
    <source>
        <dbReference type="ARBA" id="ARBA00022801"/>
    </source>
</evidence>
<dbReference type="GO" id="GO:0016042">
    <property type="term" value="P:lipid catabolic process"/>
    <property type="evidence" value="ECO:0007669"/>
    <property type="project" value="UniProtKB-UniRule"/>
</dbReference>
<feature type="short sequence motif" description="GXSXG" evidence="6">
    <location>
        <begin position="60"/>
        <end position="64"/>
    </location>
</feature>
<feature type="active site" description="Proton acceptor" evidence="6">
    <location>
        <position position="1000"/>
    </location>
</feature>
<dbReference type="Pfam" id="PF01734">
    <property type="entry name" value="Patatin"/>
    <property type="match status" value="3"/>
</dbReference>
<feature type="short sequence motif" description="DGA/G" evidence="6">
    <location>
        <begin position="1399"/>
        <end position="1401"/>
    </location>
</feature>
<evidence type="ECO:0000256" key="4">
    <source>
        <dbReference type="ARBA" id="ARBA00022963"/>
    </source>
</evidence>
<evidence type="ECO:0000256" key="8">
    <source>
        <dbReference type="SAM" id="MobiDB-lite"/>
    </source>
</evidence>
<dbReference type="GO" id="GO:0047372">
    <property type="term" value="F:monoacylglycerol lipase activity"/>
    <property type="evidence" value="ECO:0007669"/>
    <property type="project" value="TreeGrafter"/>
</dbReference>
<dbReference type="EC" id="3.1.1.-" evidence="7"/>
<name>A0A7J6I4D6_CANSA</name>